<dbReference type="Pfam" id="PF03114">
    <property type="entry name" value="BAR"/>
    <property type="match status" value="1"/>
</dbReference>
<gene>
    <name evidence="10" type="ORF">SNE40_012736</name>
</gene>
<evidence type="ECO:0000256" key="8">
    <source>
        <dbReference type="ARBA" id="ARBA00059510"/>
    </source>
</evidence>
<dbReference type="InterPro" id="IPR004148">
    <property type="entry name" value="BAR_dom"/>
</dbReference>
<accession>A0AAN8PJZ7</accession>
<feature type="domain" description="BAR" evidence="9">
    <location>
        <begin position="38"/>
        <end position="261"/>
    </location>
</feature>
<dbReference type="FunFam" id="1.20.1270.60:FF:000028">
    <property type="entry name" value="Bridging integrator 3 homolog"/>
    <property type="match status" value="1"/>
</dbReference>
<dbReference type="PANTHER" id="PTHR47174">
    <property type="entry name" value="BRIDGING INTEGRATOR 3"/>
    <property type="match status" value="1"/>
</dbReference>
<keyword evidence="7" id="KW-0131">Cell cycle</keyword>
<dbReference type="GO" id="GO:0006897">
    <property type="term" value="P:endocytosis"/>
    <property type="evidence" value="ECO:0007669"/>
    <property type="project" value="InterPro"/>
</dbReference>
<dbReference type="Gene3D" id="1.20.1270.60">
    <property type="entry name" value="Arfaptin homology (AH) domain/BAR domain"/>
    <property type="match status" value="1"/>
</dbReference>
<dbReference type="GO" id="GO:0008289">
    <property type="term" value="F:lipid binding"/>
    <property type="evidence" value="ECO:0007669"/>
    <property type="project" value="TreeGrafter"/>
</dbReference>
<dbReference type="Proteomes" id="UP001347796">
    <property type="component" value="Unassembled WGS sequence"/>
</dbReference>
<dbReference type="GO" id="GO:0005737">
    <property type="term" value="C:cytoplasm"/>
    <property type="evidence" value="ECO:0007669"/>
    <property type="project" value="InterPro"/>
</dbReference>
<keyword evidence="11" id="KW-1185">Reference proteome</keyword>
<dbReference type="InterPro" id="IPR046982">
    <property type="entry name" value="BIN3/RVS161-like"/>
</dbReference>
<comment type="subcellular location">
    <subcellularLocation>
        <location evidence="1">Cytoplasm</location>
        <location evidence="1">Cytoskeleton</location>
    </subcellularLocation>
</comment>
<dbReference type="PANTHER" id="PTHR47174:SF3">
    <property type="entry name" value="BRIDGING INTEGRATOR 3"/>
    <property type="match status" value="1"/>
</dbReference>
<evidence type="ECO:0000256" key="4">
    <source>
        <dbReference type="ARBA" id="ARBA00023054"/>
    </source>
</evidence>
<evidence type="ECO:0000256" key="2">
    <source>
        <dbReference type="ARBA" id="ARBA00022490"/>
    </source>
</evidence>
<dbReference type="EMBL" id="JAZGQO010000009">
    <property type="protein sequence ID" value="KAK6177854.1"/>
    <property type="molecule type" value="Genomic_DNA"/>
</dbReference>
<dbReference type="GO" id="GO:0051666">
    <property type="term" value="P:actin cortical patch localization"/>
    <property type="evidence" value="ECO:0007669"/>
    <property type="project" value="InterPro"/>
</dbReference>
<dbReference type="PROSITE" id="PS51021">
    <property type="entry name" value="BAR"/>
    <property type="match status" value="1"/>
</dbReference>
<dbReference type="GO" id="GO:0015629">
    <property type="term" value="C:actin cytoskeleton"/>
    <property type="evidence" value="ECO:0007669"/>
    <property type="project" value="TreeGrafter"/>
</dbReference>
<evidence type="ECO:0000313" key="10">
    <source>
        <dbReference type="EMBL" id="KAK6177854.1"/>
    </source>
</evidence>
<dbReference type="SMART" id="SM00721">
    <property type="entry name" value="BAR"/>
    <property type="match status" value="1"/>
</dbReference>
<comment type="caution">
    <text evidence="10">The sequence shown here is derived from an EMBL/GenBank/DDBJ whole genome shotgun (WGS) entry which is preliminary data.</text>
</comment>
<evidence type="ECO:0000256" key="3">
    <source>
        <dbReference type="ARBA" id="ARBA00022618"/>
    </source>
</evidence>
<dbReference type="GO" id="GO:0097320">
    <property type="term" value="P:plasma membrane tubulation"/>
    <property type="evidence" value="ECO:0007669"/>
    <property type="project" value="TreeGrafter"/>
</dbReference>
<dbReference type="InterPro" id="IPR027267">
    <property type="entry name" value="AH/BAR_dom_sf"/>
</dbReference>
<reference evidence="10 11" key="1">
    <citation type="submission" date="2024-01" db="EMBL/GenBank/DDBJ databases">
        <title>The genome of the rayed Mediterranean limpet Patella caerulea (Linnaeus, 1758).</title>
        <authorList>
            <person name="Anh-Thu Weber A."/>
            <person name="Halstead-Nussloch G."/>
        </authorList>
    </citation>
    <scope>NUCLEOTIDE SEQUENCE [LARGE SCALE GENOMIC DNA]</scope>
    <source>
        <strain evidence="10">AATW-2023a</strain>
        <tissue evidence="10">Whole specimen</tissue>
    </source>
</reference>
<evidence type="ECO:0000313" key="11">
    <source>
        <dbReference type="Proteomes" id="UP001347796"/>
    </source>
</evidence>
<comment type="function">
    <text evidence="8">Involved in cytokinesis and septation where it has a role in the localization of F-actin.</text>
</comment>
<dbReference type="SUPFAM" id="SSF103657">
    <property type="entry name" value="BAR/IMD domain-like"/>
    <property type="match status" value="1"/>
</dbReference>
<evidence type="ECO:0000256" key="6">
    <source>
        <dbReference type="ARBA" id="ARBA00023212"/>
    </source>
</evidence>
<name>A0AAN8PJZ7_PATCE</name>
<keyword evidence="2" id="KW-0963">Cytoplasm</keyword>
<keyword evidence="6" id="KW-0206">Cytoskeleton</keyword>
<evidence type="ECO:0000256" key="7">
    <source>
        <dbReference type="ARBA" id="ARBA00023306"/>
    </source>
</evidence>
<evidence type="ECO:0000256" key="1">
    <source>
        <dbReference type="ARBA" id="ARBA00004245"/>
    </source>
</evidence>
<keyword evidence="4" id="KW-0175">Coiled coil</keyword>
<keyword evidence="5" id="KW-0717">Septation</keyword>
<protein>
    <recommendedName>
        <fullName evidence="9">BAR domain-containing protein</fullName>
    </recommendedName>
</protein>
<keyword evidence="3" id="KW-0132">Cell division</keyword>
<dbReference type="AlphaFoldDB" id="A0AAN8PJZ7"/>
<dbReference type="GO" id="GO:0051301">
    <property type="term" value="P:cell division"/>
    <property type="evidence" value="ECO:0007669"/>
    <property type="project" value="UniProtKB-KW"/>
</dbReference>
<proteinExistence type="predicted"/>
<evidence type="ECO:0000256" key="5">
    <source>
        <dbReference type="ARBA" id="ARBA00023210"/>
    </source>
</evidence>
<organism evidence="10 11">
    <name type="scientific">Patella caerulea</name>
    <name type="common">Rayed Mediterranean limpet</name>
    <dbReference type="NCBI Taxonomy" id="87958"/>
    <lineage>
        <taxon>Eukaryota</taxon>
        <taxon>Metazoa</taxon>
        <taxon>Spiralia</taxon>
        <taxon>Lophotrochozoa</taxon>
        <taxon>Mollusca</taxon>
        <taxon>Gastropoda</taxon>
        <taxon>Patellogastropoda</taxon>
        <taxon>Patelloidea</taxon>
        <taxon>Patellidae</taxon>
        <taxon>Patella</taxon>
    </lineage>
</organism>
<sequence length="283" mass="33151">MPLFNLSCLVSKNVDLPVSISSIFMNKTFYIYRNPFRSSPKKSVVTRAEEREFEKEVKKLEELDQVTKKLYKELKRCTEAKQVVAKSERKITQDLLNSTLCQTDAELKQQIGDWDRAVSKLEACTIEMNNSVQKTVIEPLKKFSSIFPSVQTAVKKRDQALQEYQKCQGKADKYEERERTGINRVKQEAAKKSLHAAREEFMYRNFALKEDMPKFRESRVDYMQPCLESLINSQTTYNTEAFKLYSETYFQMNGLMEITKEEYNERIQKNLTSIKKLSITLDD</sequence>
<evidence type="ECO:0000259" key="9">
    <source>
        <dbReference type="PROSITE" id="PS51021"/>
    </source>
</evidence>